<feature type="disulfide bond" evidence="2">
    <location>
        <begin position="668"/>
        <end position="683"/>
    </location>
</feature>
<dbReference type="InterPro" id="IPR016186">
    <property type="entry name" value="C-type_lectin-like/link_sf"/>
</dbReference>
<keyword evidence="1 2" id="KW-1015">Disulfide bond</keyword>
<keyword evidence="4" id="KW-0732">Signal</keyword>
<dbReference type="SMART" id="SM00192">
    <property type="entry name" value="LDLa"/>
    <property type="match status" value="1"/>
</dbReference>
<dbReference type="InterPro" id="IPR036055">
    <property type="entry name" value="LDL_receptor-like_sf"/>
</dbReference>
<dbReference type="CDD" id="cd00041">
    <property type="entry name" value="CUB"/>
    <property type="match status" value="1"/>
</dbReference>
<accession>A0ABD0KM52</accession>
<dbReference type="SUPFAM" id="SSF56436">
    <property type="entry name" value="C-type lectin-like"/>
    <property type="match status" value="1"/>
</dbReference>
<proteinExistence type="predicted"/>
<dbReference type="CDD" id="cd00112">
    <property type="entry name" value="LDLa"/>
    <property type="match status" value="1"/>
</dbReference>
<dbReference type="InterPro" id="IPR000859">
    <property type="entry name" value="CUB_dom"/>
</dbReference>
<evidence type="ECO:0000256" key="3">
    <source>
        <dbReference type="SAM" id="MobiDB-lite"/>
    </source>
</evidence>
<dbReference type="EMBL" id="JACVVK020000157">
    <property type="protein sequence ID" value="KAK7487930.1"/>
    <property type="molecule type" value="Genomic_DNA"/>
</dbReference>
<feature type="non-terminal residue" evidence="5">
    <location>
        <position position="700"/>
    </location>
</feature>
<dbReference type="SUPFAM" id="SSF49854">
    <property type="entry name" value="Spermadhesin, CUB domain"/>
    <property type="match status" value="1"/>
</dbReference>
<feature type="chain" id="PRO_5044892389" description="C-type lectin domain-containing protein" evidence="4">
    <location>
        <begin position="20"/>
        <end position="700"/>
    </location>
</feature>
<reference evidence="5 6" key="1">
    <citation type="journal article" date="2023" name="Sci. Data">
        <title>Genome assembly of the Korean intertidal mud-creeper Batillaria attramentaria.</title>
        <authorList>
            <person name="Patra A.K."/>
            <person name="Ho P.T."/>
            <person name="Jun S."/>
            <person name="Lee S.J."/>
            <person name="Kim Y."/>
            <person name="Won Y.J."/>
        </authorList>
    </citation>
    <scope>NUCLEOTIDE SEQUENCE [LARGE SCALE GENOMIC DNA]</scope>
    <source>
        <strain evidence="5">Wonlab-2016</strain>
    </source>
</reference>
<dbReference type="InterPro" id="IPR002172">
    <property type="entry name" value="LDrepeatLR_classA_rpt"/>
</dbReference>
<feature type="compositionally biased region" description="Polar residues" evidence="3">
    <location>
        <begin position="45"/>
        <end position="59"/>
    </location>
</feature>
<keyword evidence="6" id="KW-1185">Reference proteome</keyword>
<dbReference type="PROSITE" id="PS50068">
    <property type="entry name" value="LDLRA_2"/>
    <property type="match status" value="1"/>
</dbReference>
<dbReference type="Gene3D" id="2.60.120.290">
    <property type="entry name" value="Spermadhesin, CUB domain"/>
    <property type="match status" value="1"/>
</dbReference>
<dbReference type="AlphaFoldDB" id="A0ABD0KM52"/>
<dbReference type="Gene3D" id="4.10.400.10">
    <property type="entry name" value="Low-density Lipoprotein Receptor"/>
    <property type="match status" value="1"/>
</dbReference>
<dbReference type="Pfam" id="PF00057">
    <property type="entry name" value="Ldl_recept_a"/>
    <property type="match status" value="1"/>
</dbReference>
<dbReference type="InterPro" id="IPR016187">
    <property type="entry name" value="CTDL_fold"/>
</dbReference>
<gene>
    <name evidence="5" type="ORF">BaRGS_00020831</name>
</gene>
<organism evidence="5 6">
    <name type="scientific">Batillaria attramentaria</name>
    <dbReference type="NCBI Taxonomy" id="370345"/>
    <lineage>
        <taxon>Eukaryota</taxon>
        <taxon>Metazoa</taxon>
        <taxon>Spiralia</taxon>
        <taxon>Lophotrochozoa</taxon>
        <taxon>Mollusca</taxon>
        <taxon>Gastropoda</taxon>
        <taxon>Caenogastropoda</taxon>
        <taxon>Sorbeoconcha</taxon>
        <taxon>Cerithioidea</taxon>
        <taxon>Batillariidae</taxon>
        <taxon>Batillaria</taxon>
    </lineage>
</organism>
<feature type="region of interest" description="Disordered" evidence="3">
    <location>
        <begin position="45"/>
        <end position="83"/>
    </location>
</feature>
<evidence type="ECO:0000313" key="6">
    <source>
        <dbReference type="Proteomes" id="UP001519460"/>
    </source>
</evidence>
<dbReference type="SUPFAM" id="SSF57424">
    <property type="entry name" value="LDL receptor-like module"/>
    <property type="match status" value="1"/>
</dbReference>
<evidence type="ECO:0000256" key="1">
    <source>
        <dbReference type="ARBA" id="ARBA00023157"/>
    </source>
</evidence>
<comment type="caution">
    <text evidence="5">The sequence shown here is derived from an EMBL/GenBank/DDBJ whole genome shotgun (WGS) entry which is preliminary data.</text>
</comment>
<evidence type="ECO:0008006" key="7">
    <source>
        <dbReference type="Google" id="ProtNLM"/>
    </source>
</evidence>
<protein>
    <recommendedName>
        <fullName evidence="7">C-type lectin domain-containing protein</fullName>
    </recommendedName>
</protein>
<feature type="signal peptide" evidence="4">
    <location>
        <begin position="1"/>
        <end position="19"/>
    </location>
</feature>
<evidence type="ECO:0000313" key="5">
    <source>
        <dbReference type="EMBL" id="KAK7487930.1"/>
    </source>
</evidence>
<evidence type="ECO:0000256" key="2">
    <source>
        <dbReference type="PROSITE-ProRule" id="PRU00124"/>
    </source>
</evidence>
<dbReference type="CDD" id="cd00037">
    <property type="entry name" value="CLECT"/>
    <property type="match status" value="1"/>
</dbReference>
<name>A0ABD0KM52_9CAEN</name>
<dbReference type="InterPro" id="IPR035914">
    <property type="entry name" value="Sperma_CUB_dom_sf"/>
</dbReference>
<dbReference type="Proteomes" id="UP001519460">
    <property type="component" value="Unassembled WGS sequence"/>
</dbReference>
<dbReference type="Gene3D" id="3.10.100.10">
    <property type="entry name" value="Mannose-Binding Protein A, subunit A"/>
    <property type="match status" value="1"/>
</dbReference>
<comment type="caution">
    <text evidence="2">Lacks conserved residue(s) required for the propagation of feature annotation.</text>
</comment>
<sequence length="700" mass="77661">MAEQSSCCLYVMMALLTSATPENVASRATVSRVQDRNATMTSLSVENPEPTVTSLTTENPYPMPMPSDNPDPKMTSLTSDNPDHTMMSPTIENPVSPMTSPISENPDPMMTSMSVGSLGSNMTSLTSENPDDDSMTLSFMTTAAAPGEDPGGVTTQAHSAAEGAAAGFEHTPTTLEISGFTLPRMFDVTTEDFSATPSSQEGISHPGYRRVSLTTDDIMGCLLDEDNEINITAYEGSLYFKADKNDEHSEGYNYCYVRITLPKGSVLNMHVLEFSSTSCYTTRIRLNDELKNRRLAVYDSSACSLFPTETFSFTYSSKLELTVGLNHGSTMYLNFTSVPVSARPKLQIEFTSRTTGYVQTPTWESRQQYPRVMDSTVRIDVPPNHTAMVSFEGLDMDDLPYRCDQLDRLTLYIGGASESDVKWTLCSWEDVRLPELHETDVLYVRFVTDNDEPRLFQTYSGFKLRFSFHEQSEVLRKLRDGMWNCSVPYFANYHQHFPCNLASECHNDEDEMRCPYSDNVCGPKKLSLGGRCYIYVNPDTDLTWNEASVMCLLRGARLVSFNTLEEWQTVAPLLVILDDCKDKLLWADVLCEMDIAALPNPGAWTSNVSHVQCPAGHVTHQFMACDVRSVCWLEGVGESAICMAPLTPLPPSFSCTSGVERVPYSLVCDFRSDCSDGSDEDFCVFPACDAKTPVSCGNQQ</sequence>
<evidence type="ECO:0000256" key="4">
    <source>
        <dbReference type="SAM" id="SignalP"/>
    </source>
</evidence>